<evidence type="ECO:0000313" key="2">
    <source>
        <dbReference type="Proteomes" id="UP000064967"/>
    </source>
</evidence>
<dbReference type="Proteomes" id="UP000064967">
    <property type="component" value="Chromosome"/>
</dbReference>
<dbReference type="InterPro" id="IPR046492">
    <property type="entry name" value="DUF6585"/>
</dbReference>
<keyword evidence="2" id="KW-1185">Reference proteome</keyword>
<sequence length="224" mass="24813">MVAFFFVPLGVIFTVKGLRGRILCMELFERGVVFTNYRGGQTLLWEDITAVYWEQFSHRTDVALGLEVTTHRTAKLTIVPRFGKHVVVDERFPRHVELAAVIRDAAGEAMLPRHEAALMRGERIFFGPVGIDRWGLHTAQAAYPWEIVAAVRWEPDGPSAWYSVYGTNHARLTTLSASAIPNGIIFQIILERLGKLGASAGADAALGDGLLTAARRLLTRSRVS</sequence>
<protein>
    <submittedName>
        <fullName evidence="1">Uncharacterized protein</fullName>
    </submittedName>
</protein>
<dbReference type="Pfam" id="PF20226">
    <property type="entry name" value="DUF6585"/>
    <property type="match status" value="1"/>
</dbReference>
<dbReference type="PATRIC" id="fig|1391654.3.peg.4071"/>
<dbReference type="AlphaFoldDB" id="A0A0K1PW32"/>
<dbReference type="KEGG" id="llu:AKJ09_04013"/>
<dbReference type="EMBL" id="CP012333">
    <property type="protein sequence ID" value="AKU97349.1"/>
    <property type="molecule type" value="Genomic_DNA"/>
</dbReference>
<gene>
    <name evidence="1" type="ORF">AKJ09_04013</name>
</gene>
<reference evidence="1 2" key="1">
    <citation type="submission" date="2015-08" db="EMBL/GenBank/DDBJ databases">
        <authorList>
            <person name="Babu N.S."/>
            <person name="Beckwith C.J."/>
            <person name="Beseler K.G."/>
            <person name="Brison A."/>
            <person name="Carone J.V."/>
            <person name="Caskin T.P."/>
            <person name="Diamond M."/>
            <person name="Durham M.E."/>
            <person name="Foxe J.M."/>
            <person name="Go M."/>
            <person name="Henderson B.A."/>
            <person name="Jones I.B."/>
            <person name="McGettigan J.A."/>
            <person name="Micheletti S.J."/>
            <person name="Nasrallah M.E."/>
            <person name="Ortiz D."/>
            <person name="Piller C.R."/>
            <person name="Privatt S.R."/>
            <person name="Schneider S.L."/>
            <person name="Sharp S."/>
            <person name="Smith T.C."/>
            <person name="Stanton J.D."/>
            <person name="Ullery H.E."/>
            <person name="Wilson R.J."/>
            <person name="Serrano M.G."/>
            <person name="Buck G."/>
            <person name="Lee V."/>
            <person name="Wang Y."/>
            <person name="Carvalho R."/>
            <person name="Voegtly L."/>
            <person name="Shi R."/>
            <person name="Duckworth R."/>
            <person name="Johnson A."/>
            <person name="Loviza R."/>
            <person name="Walstead R."/>
            <person name="Shah Z."/>
            <person name="Kiflezghi M."/>
            <person name="Wade K."/>
            <person name="Ball S.L."/>
            <person name="Bradley K.W."/>
            <person name="Asai D.J."/>
            <person name="Bowman C.A."/>
            <person name="Russell D.A."/>
            <person name="Pope W.H."/>
            <person name="Jacobs-Sera D."/>
            <person name="Hendrix R.W."/>
            <person name="Hatfull G.F."/>
        </authorList>
    </citation>
    <scope>NUCLEOTIDE SEQUENCE [LARGE SCALE GENOMIC DNA]</scope>
    <source>
        <strain evidence="1 2">DSM 27648</strain>
    </source>
</reference>
<evidence type="ECO:0000313" key="1">
    <source>
        <dbReference type="EMBL" id="AKU97349.1"/>
    </source>
</evidence>
<accession>A0A0K1PW32</accession>
<organism evidence="1 2">
    <name type="scientific">Labilithrix luteola</name>
    <dbReference type="NCBI Taxonomy" id="1391654"/>
    <lineage>
        <taxon>Bacteria</taxon>
        <taxon>Pseudomonadati</taxon>
        <taxon>Myxococcota</taxon>
        <taxon>Polyangia</taxon>
        <taxon>Polyangiales</taxon>
        <taxon>Labilitrichaceae</taxon>
        <taxon>Labilithrix</taxon>
    </lineage>
</organism>
<name>A0A0K1PW32_9BACT</name>
<proteinExistence type="predicted"/>